<evidence type="ECO:0000256" key="1">
    <source>
        <dbReference type="ARBA" id="ARBA00022723"/>
    </source>
</evidence>
<keyword evidence="1" id="KW-0479">Metal-binding</keyword>
<dbReference type="GO" id="GO:0003824">
    <property type="term" value="F:catalytic activity"/>
    <property type="evidence" value="ECO:0007669"/>
    <property type="project" value="InterPro"/>
</dbReference>
<feature type="non-terminal residue" evidence="3">
    <location>
        <position position="1"/>
    </location>
</feature>
<organism evidence="3">
    <name type="scientific">marine metagenome</name>
    <dbReference type="NCBI Taxonomy" id="408172"/>
    <lineage>
        <taxon>unclassified sequences</taxon>
        <taxon>metagenomes</taxon>
        <taxon>ecological metagenomes</taxon>
    </lineage>
</organism>
<reference evidence="3" key="1">
    <citation type="submission" date="2018-05" db="EMBL/GenBank/DDBJ databases">
        <authorList>
            <person name="Lanie J.A."/>
            <person name="Ng W.-L."/>
            <person name="Kazmierczak K.M."/>
            <person name="Andrzejewski T.M."/>
            <person name="Davidsen T.M."/>
            <person name="Wayne K.J."/>
            <person name="Tettelin H."/>
            <person name="Glass J.I."/>
            <person name="Rusch D."/>
            <person name="Podicherti R."/>
            <person name="Tsui H.-C.T."/>
            <person name="Winkler M.E."/>
        </authorList>
    </citation>
    <scope>NUCLEOTIDE SEQUENCE</scope>
</reference>
<name>A0A383CXG7_9ZZZZ</name>
<dbReference type="EMBL" id="UINC01212409">
    <property type="protein sequence ID" value="SVE36723.1"/>
    <property type="molecule type" value="Genomic_DNA"/>
</dbReference>
<feature type="domain" description="Nitrile hydratase alpha/Thiocyanate hydrolase gamma" evidence="2">
    <location>
        <begin position="1"/>
        <end position="39"/>
    </location>
</feature>
<dbReference type="GO" id="GO:0046914">
    <property type="term" value="F:transition metal ion binding"/>
    <property type="evidence" value="ECO:0007669"/>
    <property type="project" value="InterPro"/>
</dbReference>
<dbReference type="Gene3D" id="3.90.330.10">
    <property type="entry name" value="Nitrile hydratase alpha /Thiocyanate hydrolase gamma"/>
    <property type="match status" value="1"/>
</dbReference>
<sequence length="45" mass="4929">WDSTAELRYLVLPEQPQGTDGMSQKELAQLVSRNAMIGVEKVAAP</sequence>
<evidence type="ECO:0000259" key="2">
    <source>
        <dbReference type="Pfam" id="PF02979"/>
    </source>
</evidence>
<dbReference type="SUPFAM" id="SSF56209">
    <property type="entry name" value="Nitrile hydratase alpha chain"/>
    <property type="match status" value="1"/>
</dbReference>
<protein>
    <recommendedName>
        <fullName evidence="2">Nitrile hydratase alpha/Thiocyanate hydrolase gamma domain-containing protein</fullName>
    </recommendedName>
</protein>
<gene>
    <name evidence="3" type="ORF">METZ01_LOCUS489577</name>
</gene>
<dbReference type="InterPro" id="IPR036648">
    <property type="entry name" value="CN_Hdrase_a/SCN_Hdrase_g_sf"/>
</dbReference>
<evidence type="ECO:0000313" key="3">
    <source>
        <dbReference type="EMBL" id="SVE36723.1"/>
    </source>
</evidence>
<accession>A0A383CXG7</accession>
<dbReference type="Pfam" id="PF02979">
    <property type="entry name" value="NHase_alpha"/>
    <property type="match status" value="1"/>
</dbReference>
<proteinExistence type="predicted"/>
<dbReference type="InterPro" id="IPR004232">
    <property type="entry name" value="CN_Hdrtase_a/SCN_Hdrlase_g"/>
</dbReference>
<dbReference type="AlphaFoldDB" id="A0A383CXG7"/>